<protein>
    <recommendedName>
        <fullName evidence="10">Thiamine pyrimidine synthase</fullName>
    </recommendedName>
</protein>
<evidence type="ECO:0000256" key="9">
    <source>
        <dbReference type="ARBA" id="ARBA00023004"/>
    </source>
</evidence>
<comment type="similarity">
    <text evidence="3">Belongs to the NMT1/THI5 family.</text>
</comment>
<evidence type="ECO:0000256" key="2">
    <source>
        <dbReference type="ARBA" id="ARBA00004948"/>
    </source>
</evidence>
<dbReference type="Proteomes" id="UP001592528">
    <property type="component" value="Unassembled WGS sequence"/>
</dbReference>
<comment type="function">
    <text evidence="1">Responsible for the formation of the pyrimidine heterocycle in the thiamine biosynthesis pathway. Catalyzes the formation of hydroxymethylpyrimidine phosphate (HMP-P) from histidine and pyridoxal phosphate (PLP). The protein uses PLP and the active site histidine to form HMP-P, generating an inactive enzyme. The enzyme can only undergo a single turnover, which suggests it is a suicide enzyme.</text>
</comment>
<evidence type="ECO:0000256" key="7">
    <source>
        <dbReference type="ARBA" id="ARBA00022898"/>
    </source>
</evidence>
<evidence type="ECO:0000256" key="5">
    <source>
        <dbReference type="ARBA" id="ARBA00022679"/>
    </source>
</evidence>
<evidence type="ECO:0000256" key="4">
    <source>
        <dbReference type="ARBA" id="ARBA00011738"/>
    </source>
</evidence>
<evidence type="ECO:0000256" key="3">
    <source>
        <dbReference type="ARBA" id="ARBA00009406"/>
    </source>
</evidence>
<dbReference type="Gene3D" id="3.40.190.10">
    <property type="entry name" value="Periplasmic binding protein-like II"/>
    <property type="match status" value="2"/>
</dbReference>
<name>A0ABV6URU0_9ACTN</name>
<keyword evidence="6" id="KW-0479">Metal-binding</keyword>
<keyword evidence="7" id="KW-0663">Pyridoxal phosphate</keyword>
<dbReference type="PANTHER" id="PTHR31528">
    <property type="entry name" value="4-AMINO-5-HYDROXYMETHYL-2-METHYLPYRIMIDINE PHOSPHATE SYNTHASE THI11-RELATED"/>
    <property type="match status" value="1"/>
</dbReference>
<evidence type="ECO:0000256" key="11">
    <source>
        <dbReference type="ARBA" id="ARBA00048179"/>
    </source>
</evidence>
<dbReference type="InterPro" id="IPR027939">
    <property type="entry name" value="NMT1/THI5"/>
</dbReference>
<keyword evidence="9" id="KW-0408">Iron</keyword>
<gene>
    <name evidence="13" type="ORF">ACEZDJ_22930</name>
</gene>
<sequence length="321" mass="35095">MSLPPVRPDRAVRPVRPVRVMLDYFHPWPNSAGFYVARERGWYREAGLDVELVVQDPGRGDTLEYLSRQEVGFGVFPPNRLLARRAQGQPLVAVAAVNHRALEAIQTVASTGITRPAELAGRRLAYNPTPRGVAMVRHLVAADGGDPDAVVTVDAGARELTVDDLAAGEADATFGNYWAWDALRGDLPEEQRRTWPVDEIGAPRYHSYLLGTSEDLLARDPALVEAFLGATARGFASAAADQQRTLASLERVIPYFPRPLIARSLALIAPTWTDQDGRWGVIDGTRMGPYAHWLAEHGAIPHARDWEKSFTGAPLLGAGAR</sequence>
<dbReference type="PANTHER" id="PTHR31528:SF1">
    <property type="entry name" value="4-AMINO-5-HYDROXYMETHYL-2-METHYLPYRIMIDINE PHOSPHATE SYNTHASE THI11-RELATED"/>
    <property type="match status" value="1"/>
</dbReference>
<evidence type="ECO:0000313" key="13">
    <source>
        <dbReference type="EMBL" id="MFC1404150.1"/>
    </source>
</evidence>
<dbReference type="InterPro" id="IPR015168">
    <property type="entry name" value="SsuA/THI5"/>
</dbReference>
<comment type="catalytic activity">
    <reaction evidence="11">
        <text>N(6)-(pyridoxal phosphate)-L-lysyl-[4-amino-5-hydroxymethyl-2-methylpyrimidine phosphate synthase] + L-histidyl-[4-amino-5-hydroxymethyl-2-methylpyrimidine phosphate synthase] + 2 Fe(3+) + 4 H2O = L-lysyl-[4-amino-5-hydroxymethyl-2-methylpyrimidine phosphate synthase] + (2S)-2-amino-5-hydroxy-4-oxopentanoyl-[4-amino-5-hydroxymethyl-2-methylpyrimidine phosphate synthase] + 4-amino-2-methyl-5-(phosphooxymethyl)pyrimidine + 3-oxopropanoate + 2 Fe(2+) + 2 H(+)</text>
        <dbReference type="Rhea" id="RHEA:65756"/>
        <dbReference type="Rhea" id="RHEA-COMP:16892"/>
        <dbReference type="Rhea" id="RHEA-COMP:16893"/>
        <dbReference type="Rhea" id="RHEA-COMP:16894"/>
        <dbReference type="Rhea" id="RHEA-COMP:16895"/>
        <dbReference type="ChEBI" id="CHEBI:15377"/>
        <dbReference type="ChEBI" id="CHEBI:15378"/>
        <dbReference type="ChEBI" id="CHEBI:29033"/>
        <dbReference type="ChEBI" id="CHEBI:29034"/>
        <dbReference type="ChEBI" id="CHEBI:29969"/>
        <dbReference type="ChEBI" id="CHEBI:29979"/>
        <dbReference type="ChEBI" id="CHEBI:33190"/>
        <dbReference type="ChEBI" id="CHEBI:58354"/>
        <dbReference type="ChEBI" id="CHEBI:143915"/>
        <dbReference type="ChEBI" id="CHEBI:157692"/>
    </reaction>
    <physiologicalReaction direction="left-to-right" evidence="11">
        <dbReference type="Rhea" id="RHEA:65757"/>
    </physiologicalReaction>
</comment>
<evidence type="ECO:0000256" key="1">
    <source>
        <dbReference type="ARBA" id="ARBA00003469"/>
    </source>
</evidence>
<organism evidence="13 14">
    <name type="scientific">Streptacidiphilus cavernicola</name>
    <dbReference type="NCBI Taxonomy" id="3342716"/>
    <lineage>
        <taxon>Bacteria</taxon>
        <taxon>Bacillati</taxon>
        <taxon>Actinomycetota</taxon>
        <taxon>Actinomycetes</taxon>
        <taxon>Kitasatosporales</taxon>
        <taxon>Streptomycetaceae</taxon>
        <taxon>Streptacidiphilus</taxon>
    </lineage>
</organism>
<evidence type="ECO:0000256" key="6">
    <source>
        <dbReference type="ARBA" id="ARBA00022723"/>
    </source>
</evidence>
<reference evidence="13 14" key="1">
    <citation type="submission" date="2024-09" db="EMBL/GenBank/DDBJ databases">
        <authorList>
            <person name="Lee S.D."/>
        </authorList>
    </citation>
    <scope>NUCLEOTIDE SEQUENCE [LARGE SCALE GENOMIC DNA]</scope>
    <source>
        <strain evidence="13 14">N1-5</strain>
    </source>
</reference>
<comment type="subunit">
    <text evidence="4">Homodimer.</text>
</comment>
<comment type="caution">
    <text evidence="13">The sequence shown here is derived from an EMBL/GenBank/DDBJ whole genome shotgun (WGS) entry which is preliminary data.</text>
</comment>
<accession>A0ABV6URU0</accession>
<comment type="pathway">
    <text evidence="2">Cofactor biosynthesis; thiamine diphosphate biosynthesis.</text>
</comment>
<dbReference type="EMBL" id="JBHEZZ010000013">
    <property type="protein sequence ID" value="MFC1404150.1"/>
    <property type="molecule type" value="Genomic_DNA"/>
</dbReference>
<evidence type="ECO:0000256" key="8">
    <source>
        <dbReference type="ARBA" id="ARBA00022977"/>
    </source>
</evidence>
<keyword evidence="14" id="KW-1185">Reference proteome</keyword>
<dbReference type="RefSeq" id="WP_051725486.1">
    <property type="nucleotide sequence ID" value="NZ_JBHEZZ010000013.1"/>
</dbReference>
<evidence type="ECO:0000313" key="14">
    <source>
        <dbReference type="Proteomes" id="UP001592528"/>
    </source>
</evidence>
<evidence type="ECO:0000259" key="12">
    <source>
        <dbReference type="Pfam" id="PF09084"/>
    </source>
</evidence>
<dbReference type="Pfam" id="PF09084">
    <property type="entry name" value="NMT1"/>
    <property type="match status" value="1"/>
</dbReference>
<keyword evidence="5" id="KW-0808">Transferase</keyword>
<feature type="domain" description="SsuA/THI5-like" evidence="12">
    <location>
        <begin position="28"/>
        <end position="243"/>
    </location>
</feature>
<dbReference type="SUPFAM" id="SSF53850">
    <property type="entry name" value="Periplasmic binding protein-like II"/>
    <property type="match status" value="1"/>
</dbReference>
<proteinExistence type="inferred from homology"/>
<evidence type="ECO:0000256" key="10">
    <source>
        <dbReference type="ARBA" id="ARBA00033171"/>
    </source>
</evidence>
<keyword evidence="8" id="KW-0784">Thiamine biosynthesis</keyword>